<keyword evidence="3" id="KW-1185">Reference proteome</keyword>
<name>A0AAE0Z956_9GAST</name>
<gene>
    <name evidence="2" type="ORF">RRG08_040815</name>
</gene>
<keyword evidence="1" id="KW-0472">Membrane</keyword>
<keyword evidence="1" id="KW-1133">Transmembrane helix</keyword>
<evidence type="ECO:0000313" key="3">
    <source>
        <dbReference type="Proteomes" id="UP001283361"/>
    </source>
</evidence>
<evidence type="ECO:0000256" key="1">
    <source>
        <dbReference type="SAM" id="Phobius"/>
    </source>
</evidence>
<accession>A0AAE0Z956</accession>
<reference evidence="2" key="1">
    <citation type="journal article" date="2023" name="G3 (Bethesda)">
        <title>A reference genome for the long-term kleptoplast-retaining sea slug Elysia crispata morphotype clarki.</title>
        <authorList>
            <person name="Eastman K.E."/>
            <person name="Pendleton A.L."/>
            <person name="Shaikh M.A."/>
            <person name="Suttiyut T."/>
            <person name="Ogas R."/>
            <person name="Tomko P."/>
            <person name="Gavelis G."/>
            <person name="Widhalm J.R."/>
            <person name="Wisecaver J.H."/>
        </authorList>
    </citation>
    <scope>NUCLEOTIDE SEQUENCE</scope>
    <source>
        <strain evidence="2">ECLA1</strain>
    </source>
</reference>
<keyword evidence="1" id="KW-0812">Transmembrane</keyword>
<comment type="caution">
    <text evidence="2">The sequence shown here is derived from an EMBL/GenBank/DDBJ whole genome shotgun (WGS) entry which is preliminary data.</text>
</comment>
<dbReference type="AlphaFoldDB" id="A0AAE0Z956"/>
<dbReference type="Proteomes" id="UP001283361">
    <property type="component" value="Unassembled WGS sequence"/>
</dbReference>
<proteinExistence type="predicted"/>
<protein>
    <submittedName>
        <fullName evidence="2">Uncharacterized protein</fullName>
    </submittedName>
</protein>
<dbReference type="EMBL" id="JAWDGP010004349">
    <property type="protein sequence ID" value="KAK3765084.1"/>
    <property type="molecule type" value="Genomic_DNA"/>
</dbReference>
<evidence type="ECO:0000313" key="2">
    <source>
        <dbReference type="EMBL" id="KAK3765084.1"/>
    </source>
</evidence>
<feature type="transmembrane region" description="Helical" evidence="1">
    <location>
        <begin position="6"/>
        <end position="28"/>
    </location>
</feature>
<sequence>MLRLSQPGAFVMATFIVSLVMTGGQLITSPGTGHRRLRDSKQDVASHLTLTIISESPDPPHTLTVRQLKSSADTEYPKEKFFKNLLVPMERKSELASGVTLLFASL</sequence>
<organism evidence="2 3">
    <name type="scientific">Elysia crispata</name>
    <name type="common">lettuce slug</name>
    <dbReference type="NCBI Taxonomy" id="231223"/>
    <lineage>
        <taxon>Eukaryota</taxon>
        <taxon>Metazoa</taxon>
        <taxon>Spiralia</taxon>
        <taxon>Lophotrochozoa</taxon>
        <taxon>Mollusca</taxon>
        <taxon>Gastropoda</taxon>
        <taxon>Heterobranchia</taxon>
        <taxon>Euthyneura</taxon>
        <taxon>Panpulmonata</taxon>
        <taxon>Sacoglossa</taxon>
        <taxon>Placobranchoidea</taxon>
        <taxon>Plakobranchidae</taxon>
        <taxon>Elysia</taxon>
    </lineage>
</organism>